<dbReference type="GO" id="GO:0006357">
    <property type="term" value="P:regulation of transcription by RNA polymerase II"/>
    <property type="evidence" value="ECO:0007669"/>
    <property type="project" value="TreeGrafter"/>
</dbReference>
<feature type="compositionally biased region" description="Acidic residues" evidence="9">
    <location>
        <begin position="725"/>
        <end position="746"/>
    </location>
</feature>
<keyword evidence="5" id="KW-0805">Transcription regulation</keyword>
<evidence type="ECO:0000256" key="8">
    <source>
        <dbReference type="PROSITE-ProRule" id="PRU00042"/>
    </source>
</evidence>
<gene>
    <name evidence="11" type="ORF">BDW42DRAFT_39017</name>
</gene>
<keyword evidence="3 8" id="KW-0863">Zinc-finger</keyword>
<feature type="domain" description="C2H2-type" evidence="10">
    <location>
        <begin position="569"/>
        <end position="599"/>
    </location>
</feature>
<accession>A0A2J5HER7</accession>
<dbReference type="Proteomes" id="UP000235023">
    <property type="component" value="Unassembled WGS sequence"/>
</dbReference>
<feature type="region of interest" description="Disordered" evidence="9">
    <location>
        <begin position="364"/>
        <end position="429"/>
    </location>
</feature>
<dbReference type="PANTHER" id="PTHR46179">
    <property type="entry name" value="ZINC FINGER PROTEIN"/>
    <property type="match status" value="1"/>
</dbReference>
<reference evidence="12" key="1">
    <citation type="submission" date="2017-12" db="EMBL/GenBank/DDBJ databases">
        <authorList>
            <consortium name="DOE Joint Genome Institute"/>
            <person name="Mondo S.J."/>
            <person name="Kjaerbolling I."/>
            <person name="Vesth T.C."/>
            <person name="Frisvad J.C."/>
            <person name="Nybo J.L."/>
            <person name="Theobald S."/>
            <person name="Kuo A."/>
            <person name="Bowyer P."/>
            <person name="Matsuda Y."/>
            <person name="Lyhne E.K."/>
            <person name="Kogle M.E."/>
            <person name="Clum A."/>
            <person name="Lipzen A."/>
            <person name="Salamov A."/>
            <person name="Ngan C.Y."/>
            <person name="Daum C."/>
            <person name="Chiniquy J."/>
            <person name="Barry K."/>
            <person name="LaButti K."/>
            <person name="Haridas S."/>
            <person name="Simmons B.A."/>
            <person name="Magnuson J.K."/>
            <person name="Mortensen U.H."/>
            <person name="Larsen T.O."/>
            <person name="Grigoriev I.V."/>
            <person name="Baker S.E."/>
            <person name="Andersen M.R."/>
            <person name="Nordberg H.P."/>
            <person name="Cantor M.N."/>
            <person name="Hua S.X."/>
        </authorList>
    </citation>
    <scope>NUCLEOTIDE SEQUENCE [LARGE SCALE GENOMIC DNA]</scope>
    <source>
        <strain evidence="12">IBT 19404</strain>
    </source>
</reference>
<dbReference type="OrthoDB" id="6077919at2759"/>
<evidence type="ECO:0000313" key="11">
    <source>
        <dbReference type="EMBL" id="PLN75358.1"/>
    </source>
</evidence>
<sequence length="818" mass="90992">MNTPWENSGDILQGIMATRIPPSHTPVENPPDHLMTPSDLTLGDPASFLGFQFASSSSSSAAPSSDPAVLPHRPASLLSPWWPHHYQPSSSSPSAPSPSRDYAHYHFPRRAHNQDAWNPLQVTGVPTNAAAFPILPARATTYPTDGLARRCSTGQRSDFSENGSHLNGVHPSDSGYSSQSCTTRSVKSYAIDSACSPCLGPAEQEPEENPVLDLNVVPPGDAPLIRMNQFGSPSFFCQDTIRCDYPGCTWTGKCPSDKRKHEARHKKSFKCDEPNCSRKEGFGTINDLARHKKCVHKQEPERGPKILYLCFGEDCPRRNKRWPRLDNFRQHLARMHHEEDADALLKRALDWYETRVKPQELAHSLAGRFGDDTPTAPSTQRDPVGQPEDPDPDSSGDPSPEQQDIRPPVEEPPESSGESTPTQPPLADLEPMELPALNALHLDTMSDRKSSISSQGSGVRTEKMDDMISEAATNMINAMTKIINNGHRRRSHQPDGDNDQDSPLSDQKREMLQRILTVALDRLSGAAGGRRPSAAESGKKEWIQCEFCTKRTRLRCEMKKHQKRHERPYGCTFPNCPKTFGSKADWKRHENSQHYHLESWRCPQPGGSAHGSTEPCARVFHRQEIYAQHLRKHHGYVDDTAVQMAIARDRIGREGAQPHAQFQSQFWCGFCGDVVPLRGEGGGLGAWNERFDHIDREHFRRGERIEDWRPFGGEGNYEEGNHGGEEDDDDEEDDEEDDDSGSDSDSDGMHDDDIMIDEEEGPSMAPPASLKRKRGRDSLVGVGLDGDGEGMSSEKRARMAGGLDYTRTSVVASHSVYQ</sequence>
<dbReference type="PANTHER" id="PTHR46179:SF13">
    <property type="entry name" value="C2H2-TYPE DOMAIN-CONTAINING PROTEIN"/>
    <property type="match status" value="1"/>
</dbReference>
<organism evidence="11 12">
    <name type="scientific">Aspergillus taichungensis</name>
    <dbReference type="NCBI Taxonomy" id="482145"/>
    <lineage>
        <taxon>Eukaryota</taxon>
        <taxon>Fungi</taxon>
        <taxon>Dikarya</taxon>
        <taxon>Ascomycota</taxon>
        <taxon>Pezizomycotina</taxon>
        <taxon>Eurotiomycetes</taxon>
        <taxon>Eurotiomycetidae</taxon>
        <taxon>Eurotiales</taxon>
        <taxon>Aspergillaceae</taxon>
        <taxon>Aspergillus</taxon>
        <taxon>Aspergillus subgen. Circumdati</taxon>
    </lineage>
</organism>
<dbReference type="PROSITE" id="PS00028">
    <property type="entry name" value="ZINC_FINGER_C2H2_1"/>
    <property type="match status" value="1"/>
</dbReference>
<dbReference type="PROSITE" id="PS50157">
    <property type="entry name" value="ZINC_FINGER_C2H2_2"/>
    <property type="match status" value="1"/>
</dbReference>
<dbReference type="GO" id="GO:0008270">
    <property type="term" value="F:zinc ion binding"/>
    <property type="evidence" value="ECO:0007669"/>
    <property type="project" value="UniProtKB-KW"/>
</dbReference>
<dbReference type="InterPro" id="IPR013087">
    <property type="entry name" value="Znf_C2H2_type"/>
</dbReference>
<dbReference type="Gene3D" id="3.30.160.60">
    <property type="entry name" value="Classic Zinc Finger"/>
    <property type="match status" value="1"/>
</dbReference>
<evidence type="ECO:0000256" key="3">
    <source>
        <dbReference type="ARBA" id="ARBA00022771"/>
    </source>
</evidence>
<comment type="subcellular location">
    <subcellularLocation>
        <location evidence="1">Nucleus</location>
    </subcellularLocation>
</comment>
<protein>
    <recommendedName>
        <fullName evidence="10">C2H2-type domain-containing protein</fullName>
    </recommendedName>
</protein>
<evidence type="ECO:0000256" key="6">
    <source>
        <dbReference type="ARBA" id="ARBA00023163"/>
    </source>
</evidence>
<keyword evidence="7" id="KW-0539">Nucleus</keyword>
<keyword evidence="4" id="KW-0862">Zinc</keyword>
<evidence type="ECO:0000259" key="10">
    <source>
        <dbReference type="PROSITE" id="PS50157"/>
    </source>
</evidence>
<name>A0A2J5HER7_9EURO</name>
<evidence type="ECO:0000256" key="1">
    <source>
        <dbReference type="ARBA" id="ARBA00004123"/>
    </source>
</evidence>
<keyword evidence="6" id="KW-0804">Transcription</keyword>
<dbReference type="EMBL" id="KZ559652">
    <property type="protein sequence ID" value="PLN75358.1"/>
    <property type="molecule type" value="Genomic_DNA"/>
</dbReference>
<evidence type="ECO:0000256" key="5">
    <source>
        <dbReference type="ARBA" id="ARBA00023015"/>
    </source>
</evidence>
<evidence type="ECO:0000256" key="4">
    <source>
        <dbReference type="ARBA" id="ARBA00022833"/>
    </source>
</evidence>
<dbReference type="AlphaFoldDB" id="A0A2J5HER7"/>
<keyword evidence="2" id="KW-0479">Metal-binding</keyword>
<evidence type="ECO:0000256" key="2">
    <source>
        <dbReference type="ARBA" id="ARBA00022723"/>
    </source>
</evidence>
<dbReference type="SMART" id="SM00355">
    <property type="entry name" value="ZnF_C2H2"/>
    <property type="match status" value="6"/>
</dbReference>
<dbReference type="GO" id="GO:0005634">
    <property type="term" value="C:nucleus"/>
    <property type="evidence" value="ECO:0007669"/>
    <property type="project" value="UniProtKB-SubCell"/>
</dbReference>
<feature type="region of interest" description="Disordered" evidence="9">
    <location>
        <begin position="150"/>
        <end position="174"/>
    </location>
</feature>
<evidence type="ECO:0000313" key="12">
    <source>
        <dbReference type="Proteomes" id="UP000235023"/>
    </source>
</evidence>
<feature type="region of interest" description="Disordered" evidence="9">
    <location>
        <begin position="20"/>
        <end position="41"/>
    </location>
</feature>
<keyword evidence="12" id="KW-1185">Reference proteome</keyword>
<feature type="compositionally biased region" description="Polar residues" evidence="9">
    <location>
        <begin position="152"/>
        <end position="165"/>
    </location>
</feature>
<evidence type="ECO:0000256" key="9">
    <source>
        <dbReference type="SAM" id="MobiDB-lite"/>
    </source>
</evidence>
<dbReference type="InterPro" id="IPR051061">
    <property type="entry name" value="Zinc_finger_trans_reg"/>
</dbReference>
<feature type="region of interest" description="Disordered" evidence="9">
    <location>
        <begin position="705"/>
        <end position="794"/>
    </location>
</feature>
<evidence type="ECO:0000256" key="7">
    <source>
        <dbReference type="ARBA" id="ARBA00023242"/>
    </source>
</evidence>
<proteinExistence type="predicted"/>